<feature type="compositionally biased region" description="Low complexity" evidence="1">
    <location>
        <begin position="276"/>
        <end position="286"/>
    </location>
</feature>
<feature type="region of interest" description="Disordered" evidence="1">
    <location>
        <begin position="268"/>
        <end position="298"/>
    </location>
</feature>
<dbReference type="AlphaFoldDB" id="A9NNS3"/>
<sequence length="298" mass="33434">MDIAIGTMLPSFPSPLKANPNASWCPSKFNHAHLKIKLRLHLHSNSLPFQRCCGIHLPSRPIKQQARGGLARAYLEKPDRMKEIASKIIGSLPVVGLLYRLLNEEGGVAGEQIRFAEFCKRVEKRCTPEASMAFYEFRDRYGKTGNPRFVLVWCWVAAVGAGLVKSDEILLGASRLRVSFDIQYEEDNFIILMDQALAKRAKSKSSLPDIPVEAKAAKALEAICKCCIDNDVIEEEDARLLCIMLCAVFPSADKAEIERTVWSRVKQSSADEEISNETNEQQTEESTVLQQDTETVYR</sequence>
<dbReference type="PANTHER" id="PTHR36770">
    <property type="entry name" value="PHOTOSYSTEM I ASSEMBLY FACTOR PSA3, CHLOROPLASTIC"/>
    <property type="match status" value="1"/>
</dbReference>
<organism evidence="2">
    <name type="scientific">Picea sitchensis</name>
    <name type="common">Sitka spruce</name>
    <name type="synonym">Pinus sitchensis</name>
    <dbReference type="NCBI Taxonomy" id="3332"/>
    <lineage>
        <taxon>Eukaryota</taxon>
        <taxon>Viridiplantae</taxon>
        <taxon>Streptophyta</taxon>
        <taxon>Embryophyta</taxon>
        <taxon>Tracheophyta</taxon>
        <taxon>Spermatophyta</taxon>
        <taxon>Pinopsida</taxon>
        <taxon>Pinidae</taxon>
        <taxon>Conifers I</taxon>
        <taxon>Pinales</taxon>
        <taxon>Pinaceae</taxon>
        <taxon>Picea</taxon>
    </lineage>
</organism>
<accession>A9NNS3</accession>
<evidence type="ECO:0000313" key="2">
    <source>
        <dbReference type="EMBL" id="ABK22284.1"/>
    </source>
</evidence>
<evidence type="ECO:0000256" key="1">
    <source>
        <dbReference type="SAM" id="MobiDB-lite"/>
    </source>
</evidence>
<dbReference type="InterPro" id="IPR037736">
    <property type="entry name" value="PSA3"/>
</dbReference>
<protein>
    <submittedName>
        <fullName evidence="2">Uncharacterized protein</fullName>
    </submittedName>
</protein>
<dbReference type="EMBL" id="EF082933">
    <property type="protein sequence ID" value="ABK22284.1"/>
    <property type="molecule type" value="mRNA"/>
</dbReference>
<name>A9NNS3_PICSI</name>
<reference evidence="2" key="1">
    <citation type="journal article" date="2008" name="BMC Genomics">
        <title>A conifer genomics resource of 200,000 spruce (Picea spp.) ESTs and 6,464 high-quality, sequence-finished full-length cDNAs for Sitka spruce (Picea sitchensis).</title>
        <authorList>
            <person name="Ralph S.G."/>
            <person name="Chun H.J."/>
            <person name="Kolosova N."/>
            <person name="Cooper D."/>
            <person name="Oddy C."/>
            <person name="Ritland C.E."/>
            <person name="Kirkpatrick R."/>
            <person name="Moore R."/>
            <person name="Barber S."/>
            <person name="Holt R.A."/>
            <person name="Jones S.J."/>
            <person name="Marra M.A."/>
            <person name="Douglas C.J."/>
            <person name="Ritland K."/>
            <person name="Bohlmann J."/>
        </authorList>
    </citation>
    <scope>NUCLEOTIDE SEQUENCE</scope>
    <source>
        <tissue evidence="2">Green portion of the leader tissue</tissue>
    </source>
</reference>
<dbReference type="PANTHER" id="PTHR36770:SF1">
    <property type="entry name" value="PHOTOSYSTEM I ASSEMBLY FACTOR PSA3, CHLOROPLASTIC"/>
    <property type="match status" value="1"/>
</dbReference>
<feature type="compositionally biased region" description="Polar residues" evidence="1">
    <location>
        <begin position="287"/>
        <end position="298"/>
    </location>
</feature>
<proteinExistence type="evidence at transcript level"/>
<dbReference type="GO" id="GO:0048564">
    <property type="term" value="P:photosystem I assembly"/>
    <property type="evidence" value="ECO:0007669"/>
    <property type="project" value="InterPro"/>
</dbReference>